<organism evidence="2 3">
    <name type="scientific">Bordetella genomosp. 1</name>
    <dbReference type="NCBI Taxonomy" id="1395607"/>
    <lineage>
        <taxon>Bacteria</taxon>
        <taxon>Pseudomonadati</taxon>
        <taxon>Pseudomonadota</taxon>
        <taxon>Betaproteobacteria</taxon>
        <taxon>Burkholderiales</taxon>
        <taxon>Alcaligenaceae</taxon>
        <taxon>Bordetella</taxon>
    </lineage>
</organism>
<feature type="compositionally biased region" description="Basic and acidic residues" evidence="1">
    <location>
        <begin position="14"/>
        <end position="33"/>
    </location>
</feature>
<dbReference type="OrthoDB" id="8661662at2"/>
<dbReference type="AlphaFoldDB" id="A0A261SE53"/>
<proteinExistence type="predicted"/>
<protein>
    <submittedName>
        <fullName evidence="2">Uncharacterized protein</fullName>
    </submittedName>
</protein>
<dbReference type="RefSeq" id="WP_094826062.1">
    <property type="nucleotide sequence ID" value="NZ_NEVL01000003.1"/>
</dbReference>
<reference evidence="2 3" key="1">
    <citation type="submission" date="2017-05" db="EMBL/GenBank/DDBJ databases">
        <title>Complete and WGS of Bordetella genogroups.</title>
        <authorList>
            <person name="Spilker T."/>
            <person name="LiPuma J."/>
        </authorList>
    </citation>
    <scope>NUCLEOTIDE SEQUENCE [LARGE SCALE GENOMIC DNA]</scope>
    <source>
        <strain evidence="2 3">AU17610</strain>
    </source>
</reference>
<feature type="region of interest" description="Disordered" evidence="1">
    <location>
        <begin position="1"/>
        <end position="61"/>
    </location>
</feature>
<gene>
    <name evidence="2" type="ORF">CEG14_09100</name>
</gene>
<accession>A0A261SE53</accession>
<dbReference type="EMBL" id="NEVL01000003">
    <property type="protein sequence ID" value="OZI35252.1"/>
    <property type="molecule type" value="Genomic_DNA"/>
</dbReference>
<dbReference type="Proteomes" id="UP000217005">
    <property type="component" value="Unassembled WGS sequence"/>
</dbReference>
<name>A0A261SE53_9BORD</name>
<sequence length="61" mass="6669">MSTKASKHPGSGKAEPRKDKPREESGDQRKSGERNYPPDSLRNPLPGLDPQQTPGSDRADL</sequence>
<comment type="caution">
    <text evidence="2">The sequence shown here is derived from an EMBL/GenBank/DDBJ whole genome shotgun (WGS) entry which is preliminary data.</text>
</comment>
<evidence type="ECO:0000256" key="1">
    <source>
        <dbReference type="SAM" id="MobiDB-lite"/>
    </source>
</evidence>
<evidence type="ECO:0000313" key="2">
    <source>
        <dbReference type="EMBL" id="OZI35252.1"/>
    </source>
</evidence>
<evidence type="ECO:0000313" key="3">
    <source>
        <dbReference type="Proteomes" id="UP000217005"/>
    </source>
</evidence>